<dbReference type="SUPFAM" id="SSF50037">
    <property type="entry name" value="C-terminal domain of transcriptional repressors"/>
    <property type="match status" value="1"/>
</dbReference>
<dbReference type="Pfam" id="PF04023">
    <property type="entry name" value="FeoA"/>
    <property type="match status" value="1"/>
</dbReference>
<organism evidence="3">
    <name type="scientific">Chlorobium phaeobacteroides (strain BS1)</name>
    <dbReference type="NCBI Taxonomy" id="331678"/>
    <lineage>
        <taxon>Bacteria</taxon>
        <taxon>Pseudomonadati</taxon>
        <taxon>Chlorobiota</taxon>
        <taxon>Chlorobiia</taxon>
        <taxon>Chlorobiales</taxon>
        <taxon>Chlorobiaceae</taxon>
        <taxon>Chlorobium/Pelodictyon group</taxon>
        <taxon>Chlorobium</taxon>
    </lineage>
</organism>
<dbReference type="EMBL" id="CP001101">
    <property type="protein sequence ID" value="ACE03580.1"/>
    <property type="molecule type" value="Genomic_DNA"/>
</dbReference>
<dbReference type="SMART" id="SM00899">
    <property type="entry name" value="FeoA"/>
    <property type="match status" value="1"/>
</dbReference>
<protein>
    <submittedName>
        <fullName evidence="3">FeoA family protein</fullName>
    </submittedName>
</protein>
<dbReference type="GO" id="GO:0046914">
    <property type="term" value="F:transition metal ion binding"/>
    <property type="evidence" value="ECO:0007669"/>
    <property type="project" value="InterPro"/>
</dbReference>
<name>B3EMV2_CHLPB</name>
<sequence length="75" mass="8296">MNLSELKKGQSARIRKLSCSGSLKSKLIDMGVLNGEMVRVVRIAPLGDPVEVLIKQYKLSLRKKDAEGITVEEVQ</sequence>
<dbReference type="HOGENOM" id="CLU_150646_12_4_10"/>
<proteinExistence type="predicted"/>
<evidence type="ECO:0000259" key="2">
    <source>
        <dbReference type="SMART" id="SM00899"/>
    </source>
</evidence>
<dbReference type="STRING" id="331678.Cphamn1_0622"/>
<dbReference type="PANTHER" id="PTHR42954">
    <property type="entry name" value="FE(2+) TRANSPORT PROTEIN A"/>
    <property type="match status" value="1"/>
</dbReference>
<dbReference type="InterPro" id="IPR038157">
    <property type="entry name" value="FeoA_core_dom"/>
</dbReference>
<evidence type="ECO:0000256" key="1">
    <source>
        <dbReference type="ARBA" id="ARBA00023004"/>
    </source>
</evidence>
<keyword evidence="1" id="KW-0408">Iron</keyword>
<dbReference type="OrthoDB" id="9811076at2"/>
<dbReference type="AlphaFoldDB" id="B3EMV2"/>
<dbReference type="InterPro" id="IPR007167">
    <property type="entry name" value="Fe-transptr_FeoA-like"/>
</dbReference>
<dbReference type="KEGG" id="cpb:Cphamn1_0622"/>
<dbReference type="InterPro" id="IPR008988">
    <property type="entry name" value="Transcriptional_repressor_C"/>
</dbReference>
<gene>
    <name evidence="3" type="ordered locus">Cphamn1_0622</name>
</gene>
<reference evidence="3" key="1">
    <citation type="submission" date="2008-06" db="EMBL/GenBank/DDBJ databases">
        <title>Complete sequence of Chlorobium phaeobacteroides BS1.</title>
        <authorList>
            <consortium name="US DOE Joint Genome Institute"/>
            <person name="Lucas S."/>
            <person name="Copeland A."/>
            <person name="Lapidus A."/>
            <person name="Glavina del Rio T."/>
            <person name="Dalin E."/>
            <person name="Tice H."/>
            <person name="Bruce D."/>
            <person name="Goodwin L."/>
            <person name="Pitluck S."/>
            <person name="Schmutz J."/>
            <person name="Larimer F."/>
            <person name="Land M."/>
            <person name="Hauser L."/>
            <person name="Kyrpides N."/>
            <person name="Ovchinnikova G."/>
            <person name="Li T."/>
            <person name="Liu Z."/>
            <person name="Zhao F."/>
            <person name="Overmann J."/>
            <person name="Bryant D.A."/>
            <person name="Richardson P."/>
        </authorList>
    </citation>
    <scope>NUCLEOTIDE SEQUENCE [LARGE SCALE GENOMIC DNA]</scope>
    <source>
        <strain evidence="3">BS1</strain>
    </source>
</reference>
<feature type="domain" description="Ferrous iron transporter FeoA-like" evidence="2">
    <location>
        <begin position="1"/>
        <end position="73"/>
    </location>
</feature>
<dbReference type="InterPro" id="IPR052713">
    <property type="entry name" value="FeoA"/>
</dbReference>
<accession>B3EMV2</accession>
<dbReference type="PANTHER" id="PTHR42954:SF2">
    <property type="entry name" value="FE(2+) TRANSPORT PROTEIN A"/>
    <property type="match status" value="1"/>
</dbReference>
<evidence type="ECO:0000313" key="3">
    <source>
        <dbReference type="EMBL" id="ACE03580.1"/>
    </source>
</evidence>
<dbReference type="eggNOG" id="COG1918">
    <property type="taxonomic scope" value="Bacteria"/>
</dbReference>
<dbReference type="Gene3D" id="2.30.30.90">
    <property type="match status" value="1"/>
</dbReference>